<keyword evidence="1" id="KW-0732">Signal</keyword>
<proteinExistence type="predicted"/>
<gene>
    <name evidence="2" type="ORF">GCM10007315_26690</name>
</gene>
<dbReference type="InterPro" id="IPR011044">
    <property type="entry name" value="Quino_amine_DH_bsu"/>
</dbReference>
<feature type="signal peptide" evidence="1">
    <location>
        <begin position="1"/>
        <end position="23"/>
    </location>
</feature>
<dbReference type="Proteomes" id="UP000638981">
    <property type="component" value="Unassembled WGS sequence"/>
</dbReference>
<keyword evidence="3" id="KW-1185">Reference proteome</keyword>
<evidence type="ECO:0000313" key="2">
    <source>
        <dbReference type="EMBL" id="GHC61345.1"/>
    </source>
</evidence>
<dbReference type="InterPro" id="IPR008311">
    <property type="entry name" value="UCP028101"/>
</dbReference>
<protein>
    <recommendedName>
        <fullName evidence="4">DUF1513 domain-containing protein</fullName>
    </recommendedName>
</protein>
<dbReference type="PROSITE" id="PS51318">
    <property type="entry name" value="TAT"/>
    <property type="match status" value="1"/>
</dbReference>
<dbReference type="EMBL" id="BMYJ01000008">
    <property type="protein sequence ID" value="GHC61345.1"/>
    <property type="molecule type" value="Genomic_DNA"/>
</dbReference>
<organism evidence="2 3">
    <name type="scientific">Neogemmobacter tilapiae</name>
    <dbReference type="NCBI Taxonomy" id="875041"/>
    <lineage>
        <taxon>Bacteria</taxon>
        <taxon>Pseudomonadati</taxon>
        <taxon>Pseudomonadota</taxon>
        <taxon>Alphaproteobacteria</taxon>
        <taxon>Rhodobacterales</taxon>
        <taxon>Paracoccaceae</taxon>
        <taxon>Neogemmobacter</taxon>
    </lineage>
</organism>
<evidence type="ECO:0000256" key="1">
    <source>
        <dbReference type="SAM" id="SignalP"/>
    </source>
</evidence>
<evidence type="ECO:0000313" key="3">
    <source>
        <dbReference type="Proteomes" id="UP000638981"/>
    </source>
</evidence>
<name>A0A918TVY1_9RHOB</name>
<dbReference type="InterPro" id="IPR006311">
    <property type="entry name" value="TAT_signal"/>
</dbReference>
<feature type="chain" id="PRO_5037126974" description="DUF1513 domain-containing protein" evidence="1">
    <location>
        <begin position="24"/>
        <end position="357"/>
    </location>
</feature>
<dbReference type="Gene3D" id="2.130.10.10">
    <property type="entry name" value="YVTN repeat-like/Quinoprotein amine dehydrogenase"/>
    <property type="match status" value="1"/>
</dbReference>
<dbReference type="AlphaFoldDB" id="A0A918TVY1"/>
<dbReference type="SUPFAM" id="SSF50969">
    <property type="entry name" value="YVTN repeat-like/Quinoprotein amine dehydrogenase"/>
    <property type="match status" value="1"/>
</dbReference>
<sequence>MATRRGFLAGLLVSGALPRLAWADVGGPAFLAAAKDAAGEYALHALSARGESLFHLPLPGRGHAACAHPVRAEAVAFARRPGTFALVLDAGTGRELARLTPPEGRQFNGHGAYSADGSVLYTSEVVAQGSAGRVGLWDSESWQRIGEWHSGGIGPHELRLRPEGGLVVANGGIETDPEDRAKLNLEAMQPNLTWLDGIGGIVAQAALEPGLNKNSIRHLALGPEGQVAFAMQWEGDPAEVVPLLGLCAAGESPALCPPLEAEALLMQGYAGSIAWNRSVGRIVLTSPRGGVAMVFDGAGRPVASHRRADICGAAALGDGFVLTDGGGAIWALDDRGLSLLAQHALSWDNHLVALQTA</sequence>
<reference evidence="2" key="1">
    <citation type="journal article" date="2014" name="Int. J. Syst. Evol. Microbiol.">
        <title>Complete genome sequence of Corynebacterium casei LMG S-19264T (=DSM 44701T), isolated from a smear-ripened cheese.</title>
        <authorList>
            <consortium name="US DOE Joint Genome Institute (JGI-PGF)"/>
            <person name="Walter F."/>
            <person name="Albersmeier A."/>
            <person name="Kalinowski J."/>
            <person name="Ruckert C."/>
        </authorList>
    </citation>
    <scope>NUCLEOTIDE SEQUENCE</scope>
    <source>
        <strain evidence="2">KCTC 23310</strain>
    </source>
</reference>
<dbReference type="PIRSF" id="PIRSF028101">
    <property type="entry name" value="UCP028101"/>
    <property type="match status" value="1"/>
</dbReference>
<comment type="caution">
    <text evidence="2">The sequence shown here is derived from an EMBL/GenBank/DDBJ whole genome shotgun (WGS) entry which is preliminary data.</text>
</comment>
<accession>A0A918TVY1</accession>
<dbReference type="RefSeq" id="WP_189412185.1">
    <property type="nucleotide sequence ID" value="NZ_BMYJ01000008.1"/>
</dbReference>
<evidence type="ECO:0008006" key="4">
    <source>
        <dbReference type="Google" id="ProtNLM"/>
    </source>
</evidence>
<dbReference type="Pfam" id="PF07433">
    <property type="entry name" value="DUF1513"/>
    <property type="match status" value="1"/>
</dbReference>
<reference evidence="2" key="2">
    <citation type="submission" date="2020-09" db="EMBL/GenBank/DDBJ databases">
        <authorList>
            <person name="Sun Q."/>
            <person name="Kim S."/>
        </authorList>
    </citation>
    <scope>NUCLEOTIDE SEQUENCE</scope>
    <source>
        <strain evidence="2">KCTC 23310</strain>
    </source>
</reference>
<dbReference type="InterPro" id="IPR015943">
    <property type="entry name" value="WD40/YVTN_repeat-like_dom_sf"/>
</dbReference>